<keyword evidence="2" id="KW-1185">Reference proteome</keyword>
<dbReference type="AlphaFoldDB" id="A0AAF0EY01"/>
<accession>A0AAF0EY01</accession>
<organism evidence="1 2">
    <name type="scientific">Malassezia cuniculi</name>
    <dbReference type="NCBI Taxonomy" id="948313"/>
    <lineage>
        <taxon>Eukaryota</taxon>
        <taxon>Fungi</taxon>
        <taxon>Dikarya</taxon>
        <taxon>Basidiomycota</taxon>
        <taxon>Ustilaginomycotina</taxon>
        <taxon>Malasseziomycetes</taxon>
        <taxon>Malasseziales</taxon>
        <taxon>Malasseziaceae</taxon>
        <taxon>Malassezia</taxon>
    </lineage>
</organism>
<dbReference type="GO" id="GO:0033819">
    <property type="term" value="F:lipoyl(octanoyl) transferase activity"/>
    <property type="evidence" value="ECO:0007669"/>
    <property type="project" value="UniProtKB-EC"/>
</dbReference>
<keyword evidence="1" id="KW-0808">Transferase</keyword>
<name>A0AAF0EY01_9BASI</name>
<dbReference type="Proteomes" id="UP001219933">
    <property type="component" value="Chromosome 5"/>
</dbReference>
<gene>
    <name evidence="1" type="ORF">MCUN1_003412</name>
</gene>
<reference evidence="1" key="1">
    <citation type="submission" date="2023-03" db="EMBL/GenBank/DDBJ databases">
        <title>Mating type loci evolution in Malassezia.</title>
        <authorList>
            <person name="Coelho M.A."/>
        </authorList>
    </citation>
    <scope>NUCLEOTIDE SEQUENCE</scope>
    <source>
        <strain evidence="1">CBS 11721</strain>
    </source>
</reference>
<keyword evidence="1" id="KW-0012">Acyltransferase</keyword>
<evidence type="ECO:0000313" key="1">
    <source>
        <dbReference type="EMBL" id="WFD36529.1"/>
    </source>
</evidence>
<dbReference type="EMBL" id="CP119881">
    <property type="protein sequence ID" value="WFD36529.1"/>
    <property type="molecule type" value="Genomic_DNA"/>
</dbReference>
<sequence>MFATRARMRIEPLVALEREPRSAVGSALALAWMLGSVPVDTAVPLALEGAAFAAAAACDLTSATVRMQALIDATPHTQRADVLHRCVHAVAAVRPATSAFHPAIALATLYDHAIELHIEPTPETISRLVAVLSQSLCQDTLVQVLDALSPHMLNAMQREQPCLGVVTAFIAAYGRAQHPELGEKLLAAASHAAQGPSASASPSPTCLAAAQQQQQHSSAARRYLRAVRASRGNAASGSDMPVDVPLSSWAAYTSVWNALVRARGEAGDYAGARIWLERYRFAISDGACGAGAGTGAVAPRRSASPYLTVMHLCTTRQGMLALQNGGHARALARHARHERRTMQQAAVHELLRAMRRDGVMPGVSVLSFVAMIEAASGHVERAAAILREALVVPHASPDAAPRYRAATGSLLAFLMVHAEHAREHPGVPLYAAAPSGPDAAALAAVATPRAIITTLMKRLRSPTTQKMLHTRGTRLLNEALRAAIYAHDYALGLQVVHLYAKLAVAPDAQTSSYVWESLAHVLQADLADALADAIPTEEASSTIPLLKERRLLERMVALQK</sequence>
<protein>
    <submittedName>
        <fullName evidence="1">Lipoyl(Octanoyl) transferase</fullName>
        <ecNumber evidence="1">2.3.1.181</ecNumber>
    </submittedName>
</protein>
<proteinExistence type="predicted"/>
<evidence type="ECO:0000313" key="2">
    <source>
        <dbReference type="Proteomes" id="UP001219933"/>
    </source>
</evidence>
<dbReference type="EC" id="2.3.1.181" evidence="1"/>